<dbReference type="InterPro" id="IPR050515">
    <property type="entry name" value="Beta-lactam/transpept"/>
</dbReference>
<dbReference type="RefSeq" id="WP_104371227.1">
    <property type="nucleotide sequence ID" value="NZ_BFAV01000045.1"/>
</dbReference>
<dbReference type="PANTHER" id="PTHR30627">
    <property type="entry name" value="PEPTIDOGLYCAN D,D-TRANSPEPTIDASE"/>
    <property type="match status" value="1"/>
</dbReference>
<proteinExistence type="inferred from homology"/>
<evidence type="ECO:0000256" key="2">
    <source>
        <dbReference type="ARBA" id="ARBA00007171"/>
    </source>
</evidence>
<dbReference type="EMBL" id="BFAV01000045">
    <property type="protein sequence ID" value="GBF32751.1"/>
    <property type="molecule type" value="Genomic_DNA"/>
</dbReference>
<dbReference type="InterPro" id="IPR005543">
    <property type="entry name" value="PASTA_dom"/>
</dbReference>
<evidence type="ECO:0000259" key="5">
    <source>
        <dbReference type="PROSITE" id="PS51178"/>
    </source>
</evidence>
<dbReference type="Pfam" id="PF03717">
    <property type="entry name" value="PBP_dimer"/>
    <property type="match status" value="1"/>
</dbReference>
<evidence type="ECO:0000256" key="3">
    <source>
        <dbReference type="ARBA" id="ARBA00023136"/>
    </source>
</evidence>
<evidence type="ECO:0000313" key="6">
    <source>
        <dbReference type="EMBL" id="GBF32751.1"/>
    </source>
</evidence>
<keyword evidence="3" id="KW-0472">Membrane</keyword>
<feature type="domain" description="PASTA" evidence="5">
    <location>
        <begin position="650"/>
        <end position="709"/>
    </location>
</feature>
<dbReference type="SUPFAM" id="SSF56601">
    <property type="entry name" value="beta-lactamase/transpeptidase-like"/>
    <property type="match status" value="1"/>
</dbReference>
<dbReference type="GO" id="GO:0051301">
    <property type="term" value="P:cell division"/>
    <property type="evidence" value="ECO:0007669"/>
    <property type="project" value="UniProtKB-KW"/>
</dbReference>
<dbReference type="PANTHER" id="PTHR30627:SF1">
    <property type="entry name" value="PEPTIDOGLYCAN D,D-TRANSPEPTIDASE FTSI"/>
    <property type="match status" value="1"/>
</dbReference>
<sequence length="712" mass="77062">MNSNSERYRLFVVLVLAVLCFAALLGRLCWIQLVRGDELSEMASSRRLKEEILEPVRGNIYDRNHNELVTSVPVNSVALDPTLLEHPEEEAPKLAALLGMAQEEVLKKLKTEGHYVLLKRNVDAETTEKIKELEINGISFEPESRRSYRQPGMAAHLLGFVGDDNTGLNGIEKSFDSYLRGVQGKLLIETDAAGRQLPQTAYRRIQPVQGDNLVLTLDQAIQFFVERELDKVVQQYQPSRAVILIADPKTGEILAMGTRPTFDPENWSKYPQSVWDKNPATLYNYEPGSTFKIITAAAALEEGTVRPGDRFYDPGYITVKGIRIYCWDRSGHKDETFAEGVMNSCNPVYIQVGLRTGKDKLYKYINGFGFGQPTGIELPGEEKGVIIPKEKATELDLATISIGQSLAVTPVQVLRALCAVANGGQLMKLHLIKSVENGEGKAVKTFEPEPVRQVISAATAGQLSGLLQNVITEGTGKAAFVEGYRVAGKTGTAEVPGAHGGYAQGKYVSSFAGYAPADDPRIAVLVMVAEPKGGKYYGSEVAAPVFQAVARDTLRYLRIPEDPSLPVPKGYQKSEAAGTPRQETPTKQSAPNVVGFPLDDAVQALKAAGLYARVEGKQGYVFEQKPPGGTPLGRGSAVQIKVSAVAPTASRDQVMVPDLKGMSVKKAGMLLEEVGLVLNPQGSGLAVKQSPSPGTKLNKKSTVIVEFAPPGG</sequence>
<evidence type="ECO:0000313" key="7">
    <source>
        <dbReference type="Proteomes" id="UP000239549"/>
    </source>
</evidence>
<dbReference type="AlphaFoldDB" id="A0A2L2XFV4"/>
<dbReference type="SUPFAM" id="SSF54184">
    <property type="entry name" value="Penicillin-binding protein 2x (pbp-2x), c-terminal domain"/>
    <property type="match status" value="2"/>
</dbReference>
<feature type="compositionally biased region" description="Polar residues" evidence="4">
    <location>
        <begin position="581"/>
        <end position="591"/>
    </location>
</feature>
<dbReference type="Pfam" id="PF00905">
    <property type="entry name" value="Transpeptidase"/>
    <property type="match status" value="1"/>
</dbReference>
<protein>
    <submittedName>
        <fullName evidence="6">Cell division protein FtsI</fullName>
    </submittedName>
</protein>
<evidence type="ECO:0000256" key="4">
    <source>
        <dbReference type="SAM" id="MobiDB-lite"/>
    </source>
</evidence>
<name>A0A2L2XFV4_9FIRM</name>
<dbReference type="PROSITE" id="PS51178">
    <property type="entry name" value="PASTA"/>
    <property type="match status" value="2"/>
</dbReference>
<dbReference type="Pfam" id="PF03793">
    <property type="entry name" value="PASTA"/>
    <property type="match status" value="2"/>
</dbReference>
<comment type="subcellular location">
    <subcellularLocation>
        <location evidence="1">Membrane</location>
    </subcellularLocation>
</comment>
<comment type="caution">
    <text evidence="6">The sequence shown here is derived from an EMBL/GenBank/DDBJ whole genome shotgun (WGS) entry which is preliminary data.</text>
</comment>
<dbReference type="GO" id="GO:0005886">
    <property type="term" value="C:plasma membrane"/>
    <property type="evidence" value="ECO:0007669"/>
    <property type="project" value="TreeGrafter"/>
</dbReference>
<dbReference type="Gene3D" id="3.30.450.330">
    <property type="match status" value="1"/>
</dbReference>
<dbReference type="InterPro" id="IPR036138">
    <property type="entry name" value="PBP_dimer_sf"/>
</dbReference>
<feature type="region of interest" description="Disordered" evidence="4">
    <location>
        <begin position="565"/>
        <end position="593"/>
    </location>
</feature>
<reference evidence="7" key="1">
    <citation type="submission" date="2018-02" db="EMBL/GenBank/DDBJ databases">
        <title>Genome sequence of Desulfocucumis palustris strain NAW-5.</title>
        <authorList>
            <person name="Watanabe M."/>
            <person name="Kojima H."/>
            <person name="Fukui M."/>
        </authorList>
    </citation>
    <scope>NUCLEOTIDE SEQUENCE [LARGE SCALE GENOMIC DNA]</scope>
    <source>
        <strain evidence="7">NAW-5</strain>
    </source>
</reference>
<evidence type="ECO:0000256" key="1">
    <source>
        <dbReference type="ARBA" id="ARBA00004370"/>
    </source>
</evidence>
<comment type="similarity">
    <text evidence="2">Belongs to the transpeptidase family.</text>
</comment>
<gene>
    <name evidence="6" type="ORF">DCCM_0947</name>
</gene>
<dbReference type="CDD" id="cd06577">
    <property type="entry name" value="PASTA_pknB"/>
    <property type="match status" value="1"/>
</dbReference>
<organism evidence="6 7">
    <name type="scientific">Desulfocucumis palustris</name>
    <dbReference type="NCBI Taxonomy" id="1898651"/>
    <lineage>
        <taxon>Bacteria</taxon>
        <taxon>Bacillati</taxon>
        <taxon>Bacillota</taxon>
        <taxon>Clostridia</taxon>
        <taxon>Eubacteriales</taxon>
        <taxon>Desulfocucumaceae</taxon>
        <taxon>Desulfocucumis</taxon>
    </lineage>
</organism>
<dbReference type="InterPro" id="IPR012338">
    <property type="entry name" value="Beta-lactam/transpept-like"/>
</dbReference>
<keyword evidence="7" id="KW-1185">Reference proteome</keyword>
<dbReference type="SMART" id="SM00740">
    <property type="entry name" value="PASTA"/>
    <property type="match status" value="2"/>
</dbReference>
<dbReference type="CDD" id="cd06575">
    <property type="entry name" value="PASTA_Pbp2x-like_2"/>
    <property type="match status" value="1"/>
</dbReference>
<accession>A0A2L2XFV4</accession>
<keyword evidence="6" id="KW-0132">Cell division</keyword>
<dbReference type="Proteomes" id="UP000239549">
    <property type="component" value="Unassembled WGS sequence"/>
</dbReference>
<dbReference type="SUPFAM" id="SSF56519">
    <property type="entry name" value="Penicillin binding protein dimerisation domain"/>
    <property type="match status" value="1"/>
</dbReference>
<dbReference type="InterPro" id="IPR005311">
    <property type="entry name" value="PBP_dimer"/>
</dbReference>
<dbReference type="GO" id="GO:0008658">
    <property type="term" value="F:penicillin binding"/>
    <property type="evidence" value="ECO:0007669"/>
    <property type="project" value="InterPro"/>
</dbReference>
<dbReference type="InterPro" id="IPR001460">
    <property type="entry name" value="PCN-bd_Tpept"/>
</dbReference>
<dbReference type="OrthoDB" id="9804124at2"/>
<dbReference type="GO" id="GO:0071555">
    <property type="term" value="P:cell wall organization"/>
    <property type="evidence" value="ECO:0007669"/>
    <property type="project" value="TreeGrafter"/>
</dbReference>
<dbReference type="Gene3D" id="3.40.710.10">
    <property type="entry name" value="DD-peptidase/beta-lactamase superfamily"/>
    <property type="match status" value="1"/>
</dbReference>
<dbReference type="Gene3D" id="3.30.10.20">
    <property type="match status" value="2"/>
</dbReference>
<keyword evidence="6" id="KW-0131">Cell cycle</keyword>
<feature type="domain" description="PASTA" evidence="5">
    <location>
        <begin position="584"/>
        <end position="644"/>
    </location>
</feature>
<dbReference type="Gene3D" id="3.90.1310.10">
    <property type="entry name" value="Penicillin-binding protein 2a (Domain 2)"/>
    <property type="match status" value="1"/>
</dbReference>